<accession>A0ABT6JC63</accession>
<evidence type="ECO:0000313" key="1">
    <source>
        <dbReference type="EMBL" id="MDH5824403.1"/>
    </source>
</evidence>
<evidence type="ECO:0000313" key="2">
    <source>
        <dbReference type="Proteomes" id="UP001156940"/>
    </source>
</evidence>
<dbReference type="Proteomes" id="UP001156940">
    <property type="component" value="Unassembled WGS sequence"/>
</dbReference>
<keyword evidence="2" id="KW-1185">Reference proteome</keyword>
<organism evidence="1 2">
    <name type="scientific">Luteimonas endophytica</name>
    <dbReference type="NCBI Taxonomy" id="3042023"/>
    <lineage>
        <taxon>Bacteria</taxon>
        <taxon>Pseudomonadati</taxon>
        <taxon>Pseudomonadota</taxon>
        <taxon>Gammaproteobacteria</taxon>
        <taxon>Lysobacterales</taxon>
        <taxon>Lysobacteraceae</taxon>
        <taxon>Luteimonas</taxon>
    </lineage>
</organism>
<dbReference type="RefSeq" id="WP_280575711.1">
    <property type="nucleotide sequence ID" value="NZ_JARXRM010000044.1"/>
</dbReference>
<dbReference type="EMBL" id="JARXRM010000044">
    <property type="protein sequence ID" value="MDH5824403.1"/>
    <property type="molecule type" value="Genomic_DNA"/>
</dbReference>
<comment type="caution">
    <text evidence="1">The sequence shown here is derived from an EMBL/GenBank/DDBJ whole genome shotgun (WGS) entry which is preliminary data.</text>
</comment>
<reference evidence="1 2" key="1">
    <citation type="submission" date="2023-04" db="EMBL/GenBank/DDBJ databases">
        <title>Luteimonas endophyticus RD2P54.</title>
        <authorList>
            <person name="Sun J.-Q."/>
        </authorList>
    </citation>
    <scope>NUCLEOTIDE SEQUENCE [LARGE SCALE GENOMIC DNA]</scope>
    <source>
        <strain evidence="1 2">RD2P54</strain>
    </source>
</reference>
<sequence length="157" mass="17171">MALAAILAAGAANACSLGIPDRKLQQEITSYYNADAVFLARLQAPREVPYDDGHEFAMLVADYELIEAFRGTLPARGSVATENRQRAGRHGVPPNSCTGWLLSAGSGEQVAVVFARKGDGRYPYFINAQSTQHDPSQAGSRQQLQRLRLYRTFEESP</sequence>
<protein>
    <submittedName>
        <fullName evidence="1">Uncharacterized protein</fullName>
    </submittedName>
</protein>
<proteinExistence type="predicted"/>
<name>A0ABT6JC63_9GAMM</name>
<gene>
    <name evidence="1" type="ORF">QFW77_15625</name>
</gene>